<organism evidence="12 13">
    <name type="scientific">Diabrotica balteata</name>
    <name type="common">Banded cucumber beetle</name>
    <dbReference type="NCBI Taxonomy" id="107213"/>
    <lineage>
        <taxon>Eukaryota</taxon>
        <taxon>Metazoa</taxon>
        <taxon>Ecdysozoa</taxon>
        <taxon>Arthropoda</taxon>
        <taxon>Hexapoda</taxon>
        <taxon>Insecta</taxon>
        <taxon>Pterygota</taxon>
        <taxon>Neoptera</taxon>
        <taxon>Endopterygota</taxon>
        <taxon>Coleoptera</taxon>
        <taxon>Polyphaga</taxon>
        <taxon>Cucujiformia</taxon>
        <taxon>Chrysomeloidea</taxon>
        <taxon>Chrysomelidae</taxon>
        <taxon>Galerucinae</taxon>
        <taxon>Diabroticina</taxon>
        <taxon>Diabroticites</taxon>
        <taxon>Diabrotica</taxon>
    </lineage>
</organism>
<feature type="transmembrane region" description="Helical" evidence="10">
    <location>
        <begin position="272"/>
        <end position="290"/>
    </location>
</feature>
<evidence type="ECO:0000256" key="4">
    <source>
        <dbReference type="ARBA" id="ARBA00022989"/>
    </source>
</evidence>
<evidence type="ECO:0000313" key="12">
    <source>
        <dbReference type="EMBL" id="CAG9828860.1"/>
    </source>
</evidence>
<comment type="subcellular location">
    <subcellularLocation>
        <location evidence="1">Membrane</location>
        <topology evidence="1">Multi-pass membrane protein</topology>
    </subcellularLocation>
</comment>
<protein>
    <recommendedName>
        <fullName evidence="9">Sodium/hydrogen exchanger</fullName>
    </recommendedName>
</protein>
<evidence type="ECO:0000313" key="13">
    <source>
        <dbReference type="Proteomes" id="UP001153709"/>
    </source>
</evidence>
<proteinExistence type="inferred from homology"/>
<dbReference type="PANTHER" id="PTHR10110:SF98">
    <property type="entry name" value="SODIUM_HYDROGEN EXCHANGER"/>
    <property type="match status" value="1"/>
</dbReference>
<evidence type="ECO:0000256" key="5">
    <source>
        <dbReference type="ARBA" id="ARBA00023053"/>
    </source>
</evidence>
<gene>
    <name evidence="12" type="ORF">DIABBA_LOCUS2745</name>
</gene>
<reference evidence="12" key="1">
    <citation type="submission" date="2022-01" db="EMBL/GenBank/DDBJ databases">
        <authorList>
            <person name="King R."/>
        </authorList>
    </citation>
    <scope>NUCLEOTIDE SEQUENCE</scope>
</reference>
<dbReference type="PRINTS" id="PR01084">
    <property type="entry name" value="NAHEXCHNGR"/>
</dbReference>
<dbReference type="Gene3D" id="6.10.140.1330">
    <property type="match status" value="1"/>
</dbReference>
<dbReference type="GO" id="GO:0005886">
    <property type="term" value="C:plasma membrane"/>
    <property type="evidence" value="ECO:0007669"/>
    <property type="project" value="TreeGrafter"/>
</dbReference>
<sequence>MQSAAAARRYAVKYPNRNTPERRLFLTIDRRLRETGTFQPQVAGNSGRLIMDATDEQILEIIEEVSGTSTRAMAAQLNIPHCFQPLQERTLDSRNPLSAGVHSSGASASRRSRSTVSAALISNPVSSGAQYLQQTALWQSFRVVRPYVMYSLEHGVNLSRRACKTGYVLLTVLLLLLLIGNRHCFAKPPNHAADNHKQPSANLDTNSYDSSLYRAIPTPSGHRTNLVPVEDVKDNTQEEVITGLVTQKTPDKKEVTRYPIISVSFHRVETPFIIALWIFCASLSKIGFHMAPKLSEIFPESCLLIFVGVVIGVILVHITDSVHMSPLTPDTFFFYMLPPIILDAGYFMPNRLFFEHFGTILLFAVVGTIFNTLTIGASLWAVGLTGLFSCDTPLLDMFLFGSLISAVDPVAVLAVFEEIQVNEILYIVVFGESLLNDAVTVVLYHLFESYTEMGLKNILYVDMISGFLNFWVVAIGGTVIGVIWGIATSIVTKFTNEVRVIEPIFIFVMAYLAYLNAEIFHMSGILA</sequence>
<dbReference type="GO" id="GO:0051453">
    <property type="term" value="P:regulation of intracellular pH"/>
    <property type="evidence" value="ECO:0007669"/>
    <property type="project" value="TreeGrafter"/>
</dbReference>
<keyword evidence="3 9" id="KW-0812">Transmembrane</keyword>
<dbReference type="AlphaFoldDB" id="A0A9N9SV14"/>
<keyword evidence="13" id="KW-1185">Reference proteome</keyword>
<keyword evidence="4 10" id="KW-1133">Transmembrane helix</keyword>
<feature type="transmembrane region" description="Helical" evidence="10">
    <location>
        <begin position="504"/>
        <end position="526"/>
    </location>
</feature>
<feature type="transmembrane region" description="Helical" evidence="10">
    <location>
        <begin position="302"/>
        <end position="319"/>
    </location>
</feature>
<keyword evidence="7 10" id="KW-0472">Membrane</keyword>
<keyword evidence="8 9" id="KW-0739">Sodium transport</keyword>
<feature type="transmembrane region" description="Helical" evidence="10">
    <location>
        <begin position="423"/>
        <end position="447"/>
    </location>
</feature>
<dbReference type="PANTHER" id="PTHR10110">
    <property type="entry name" value="SODIUM/HYDROGEN EXCHANGER"/>
    <property type="match status" value="1"/>
</dbReference>
<evidence type="ECO:0000256" key="10">
    <source>
        <dbReference type="SAM" id="Phobius"/>
    </source>
</evidence>
<dbReference type="GO" id="GO:0015385">
    <property type="term" value="F:sodium:proton antiporter activity"/>
    <property type="evidence" value="ECO:0007669"/>
    <property type="project" value="InterPro"/>
</dbReference>
<dbReference type="InterPro" id="IPR006153">
    <property type="entry name" value="Cation/H_exchanger_TM"/>
</dbReference>
<evidence type="ECO:0000256" key="7">
    <source>
        <dbReference type="ARBA" id="ARBA00023136"/>
    </source>
</evidence>
<keyword evidence="2 9" id="KW-0813">Transport</keyword>
<keyword evidence="9" id="KW-0050">Antiport</keyword>
<feature type="domain" description="Cation/H+ exchanger transmembrane" evidence="11">
    <location>
        <begin position="281"/>
        <end position="527"/>
    </location>
</feature>
<dbReference type="EMBL" id="OU898277">
    <property type="protein sequence ID" value="CAG9828860.1"/>
    <property type="molecule type" value="Genomic_DNA"/>
</dbReference>
<dbReference type="OrthoDB" id="196264at2759"/>
<comment type="similarity">
    <text evidence="9">Belongs to the monovalent cation:proton antiporter 1 (CPA1) transporter (TC 2.A.36) family.</text>
</comment>
<dbReference type="InterPro" id="IPR004709">
    <property type="entry name" value="NaH_exchanger"/>
</dbReference>
<name>A0A9N9SV14_DIABA</name>
<feature type="transmembrane region" description="Helical" evidence="10">
    <location>
        <begin position="360"/>
        <end position="382"/>
    </location>
</feature>
<dbReference type="Pfam" id="PF00999">
    <property type="entry name" value="Na_H_Exchanger"/>
    <property type="match status" value="1"/>
</dbReference>
<dbReference type="GO" id="GO:0098719">
    <property type="term" value="P:sodium ion import across plasma membrane"/>
    <property type="evidence" value="ECO:0007669"/>
    <property type="project" value="TreeGrafter"/>
</dbReference>
<evidence type="ECO:0000256" key="3">
    <source>
        <dbReference type="ARBA" id="ARBA00022692"/>
    </source>
</evidence>
<feature type="transmembrane region" description="Helical" evidence="10">
    <location>
        <begin position="467"/>
        <end position="492"/>
    </location>
</feature>
<evidence type="ECO:0000256" key="6">
    <source>
        <dbReference type="ARBA" id="ARBA00023065"/>
    </source>
</evidence>
<accession>A0A9N9SV14</accession>
<evidence type="ECO:0000256" key="2">
    <source>
        <dbReference type="ARBA" id="ARBA00022448"/>
    </source>
</evidence>
<keyword evidence="6 9" id="KW-0406">Ion transport</keyword>
<dbReference type="GO" id="GO:0015386">
    <property type="term" value="F:potassium:proton antiporter activity"/>
    <property type="evidence" value="ECO:0007669"/>
    <property type="project" value="TreeGrafter"/>
</dbReference>
<dbReference type="NCBIfam" id="TIGR00840">
    <property type="entry name" value="b_cpa1"/>
    <property type="match status" value="1"/>
</dbReference>
<evidence type="ECO:0000259" key="11">
    <source>
        <dbReference type="Pfam" id="PF00999"/>
    </source>
</evidence>
<evidence type="ECO:0000256" key="8">
    <source>
        <dbReference type="ARBA" id="ARBA00023201"/>
    </source>
</evidence>
<feature type="transmembrane region" description="Helical" evidence="10">
    <location>
        <begin position="394"/>
        <end position="416"/>
    </location>
</feature>
<evidence type="ECO:0000256" key="9">
    <source>
        <dbReference type="RuleBase" id="RU003722"/>
    </source>
</evidence>
<feature type="transmembrane region" description="Helical" evidence="10">
    <location>
        <begin position="331"/>
        <end position="348"/>
    </location>
</feature>
<dbReference type="InterPro" id="IPR018422">
    <property type="entry name" value="Cation/H_exchanger_CPA1"/>
</dbReference>
<evidence type="ECO:0000256" key="1">
    <source>
        <dbReference type="ARBA" id="ARBA00004141"/>
    </source>
</evidence>
<feature type="transmembrane region" description="Helical" evidence="10">
    <location>
        <begin position="162"/>
        <end position="180"/>
    </location>
</feature>
<dbReference type="Proteomes" id="UP001153709">
    <property type="component" value="Chromosome 2"/>
</dbReference>
<keyword evidence="5" id="KW-0915">Sodium</keyword>